<proteinExistence type="predicted"/>
<evidence type="ECO:0008006" key="2">
    <source>
        <dbReference type="Google" id="ProtNLM"/>
    </source>
</evidence>
<name>A0A1E1WS75_PECGO</name>
<feature type="non-terminal residue" evidence="1">
    <location>
        <position position="184"/>
    </location>
</feature>
<dbReference type="AlphaFoldDB" id="A0A1E1WS75"/>
<accession>A0A1E1WS75</accession>
<evidence type="ECO:0000313" key="1">
    <source>
        <dbReference type="EMBL" id="JAT89767.1"/>
    </source>
</evidence>
<gene>
    <name evidence="1" type="ORF">g.465</name>
</gene>
<dbReference type="SUPFAM" id="SSF109880">
    <property type="entry name" value="A middle domain of Talin 1"/>
    <property type="match status" value="1"/>
</dbReference>
<dbReference type="InterPro" id="IPR036476">
    <property type="entry name" value="Talin_cent_sf"/>
</dbReference>
<reference evidence="1" key="1">
    <citation type="submission" date="2015-09" db="EMBL/GenBank/DDBJ databases">
        <title>De novo assembly of Pectinophora gossypiella (Pink Bollworm) gut transcriptome.</title>
        <authorList>
            <person name="Tassone E.E."/>
        </authorList>
    </citation>
    <scope>NUCLEOTIDE SEQUENCE</scope>
</reference>
<organism evidence="1">
    <name type="scientific">Pectinophora gossypiella</name>
    <name type="common">Cotton pink bollworm</name>
    <name type="synonym">Depressaria gossypiella</name>
    <dbReference type="NCBI Taxonomy" id="13191"/>
    <lineage>
        <taxon>Eukaryota</taxon>
        <taxon>Metazoa</taxon>
        <taxon>Ecdysozoa</taxon>
        <taxon>Arthropoda</taxon>
        <taxon>Hexapoda</taxon>
        <taxon>Insecta</taxon>
        <taxon>Pterygota</taxon>
        <taxon>Neoptera</taxon>
        <taxon>Endopterygota</taxon>
        <taxon>Lepidoptera</taxon>
        <taxon>Glossata</taxon>
        <taxon>Ditrysia</taxon>
        <taxon>Gelechioidea</taxon>
        <taxon>Gelechiidae</taxon>
        <taxon>Apatetrinae</taxon>
        <taxon>Pectinophora</taxon>
    </lineage>
</organism>
<dbReference type="EMBL" id="GDQN01001287">
    <property type="protein sequence ID" value="JAT89767.1"/>
    <property type="molecule type" value="Transcribed_RNA"/>
</dbReference>
<protein>
    <recommendedName>
        <fullName evidence="2">Vinculin</fullName>
    </recommendedName>
</protein>
<sequence length="184" mass="20376">DSTTVDNEYTENPEQKAKRLKFITSASAIRNKAQEAEQLLDKPLTDVKLNDEQARELEEKLSQNLAIVNSAIAALIQSKTDRQNPNYDVAKQAIETVSDLIPGIITDSNALSASCKDEASRQAMLKDIHKWCDAIRAVCDSAGSHDLAEFVSSAQQFAVSSNRLNFVFKPRKISPKEQQVLQLS</sequence>
<dbReference type="OrthoDB" id="29742at2759"/>
<feature type="non-terminal residue" evidence="1">
    <location>
        <position position="1"/>
    </location>
</feature>